<protein>
    <submittedName>
        <fullName evidence="2">Serine protein kinase</fullName>
    </submittedName>
</protein>
<dbReference type="PANTHER" id="PTHR30267">
    <property type="entry name" value="PROTEIN KINASE PRKA"/>
    <property type="match status" value="1"/>
</dbReference>
<keyword evidence="2" id="KW-0418">Kinase</keyword>
<dbReference type="SUPFAM" id="SSF52540">
    <property type="entry name" value="P-loop containing nucleoside triphosphate hydrolases"/>
    <property type="match status" value="1"/>
</dbReference>
<dbReference type="InterPro" id="IPR013153">
    <property type="entry name" value="Prk_AAA"/>
</dbReference>
<dbReference type="InterPro" id="IPR027417">
    <property type="entry name" value="P-loop_NTPase"/>
</dbReference>
<evidence type="ECO:0000313" key="2">
    <source>
        <dbReference type="EMBL" id="MET3683562.1"/>
    </source>
</evidence>
<accession>A0ABV2KVG5</accession>
<comment type="caution">
    <text evidence="2">The sequence shown here is derived from an EMBL/GenBank/DDBJ whole genome shotgun (WGS) entry which is preliminary data.</text>
</comment>
<dbReference type="InterPro" id="IPR010650">
    <property type="entry name" value="PrkA_C"/>
</dbReference>
<dbReference type="EMBL" id="JBEPMX010000007">
    <property type="protein sequence ID" value="MET3683562.1"/>
    <property type="molecule type" value="Genomic_DNA"/>
</dbReference>
<name>A0ABV2KVG5_9BACI</name>
<keyword evidence="2" id="KW-0808">Transferase</keyword>
<evidence type="ECO:0000259" key="1">
    <source>
        <dbReference type="SMART" id="SM00763"/>
    </source>
</evidence>
<dbReference type="RefSeq" id="WP_354220125.1">
    <property type="nucleotide sequence ID" value="NZ_JBEPMX010000007.1"/>
</dbReference>
<dbReference type="Gene3D" id="3.40.50.300">
    <property type="entry name" value="P-loop containing nucleotide triphosphate hydrolases"/>
    <property type="match status" value="1"/>
</dbReference>
<dbReference type="Proteomes" id="UP001549167">
    <property type="component" value="Unassembled WGS sequence"/>
</dbReference>
<proteinExistence type="predicted"/>
<evidence type="ECO:0000313" key="3">
    <source>
        <dbReference type="Proteomes" id="UP001549167"/>
    </source>
</evidence>
<dbReference type="Pfam" id="PF06798">
    <property type="entry name" value="PrkA"/>
    <property type="match status" value="1"/>
</dbReference>
<dbReference type="PANTHER" id="PTHR30267:SF2">
    <property type="entry name" value="PROTEIN PRKA"/>
    <property type="match status" value="1"/>
</dbReference>
<dbReference type="GO" id="GO:0016301">
    <property type="term" value="F:kinase activity"/>
    <property type="evidence" value="ECO:0007669"/>
    <property type="project" value="UniProtKB-KW"/>
</dbReference>
<gene>
    <name evidence="2" type="ORF">ABID56_001657</name>
</gene>
<organism evidence="2 3">
    <name type="scientific">Alkalibacillus flavidus</name>
    <dbReference type="NCBI Taxonomy" id="546021"/>
    <lineage>
        <taxon>Bacteria</taxon>
        <taxon>Bacillati</taxon>
        <taxon>Bacillota</taxon>
        <taxon>Bacilli</taxon>
        <taxon>Bacillales</taxon>
        <taxon>Bacillaceae</taxon>
        <taxon>Alkalibacillus</taxon>
    </lineage>
</organism>
<keyword evidence="3" id="KW-1185">Reference proteome</keyword>
<reference evidence="2 3" key="1">
    <citation type="submission" date="2024-06" db="EMBL/GenBank/DDBJ databases">
        <title>Genomic Encyclopedia of Type Strains, Phase IV (KMG-IV): sequencing the most valuable type-strain genomes for metagenomic binning, comparative biology and taxonomic classification.</title>
        <authorList>
            <person name="Goeker M."/>
        </authorList>
    </citation>
    <scope>NUCLEOTIDE SEQUENCE [LARGE SCALE GENOMIC DNA]</scope>
    <source>
        <strain evidence="2 3">DSM 23520</strain>
    </source>
</reference>
<feature type="domain" description="PrkA AAA" evidence="1">
    <location>
        <begin position="4"/>
        <end position="342"/>
    </location>
</feature>
<dbReference type="Pfam" id="PF08298">
    <property type="entry name" value="AAA_PrkA"/>
    <property type="match status" value="1"/>
</dbReference>
<dbReference type="SMART" id="SM00763">
    <property type="entry name" value="AAA_PrkA"/>
    <property type="match status" value="1"/>
</dbReference>
<sequence>MQTGTLEDYVKHIQNGDIKPLTAHERLYQAFLWGESRGAFDHLVGMNHVLKQFHNYFLLPAAKGYDASKRLWLFVGPPGSGKSSLVQALKDVLIAFSKTGQGALYRFKDCPMQENPLWALPENVRHELQQSTGIHIEGSLSPYNQWRLEHDYHGDWRALPVERFTLSEQKRRGIGSFLPGDRYTQDLSDLIGDIDYAAVTTFGSSSDPRAYRYDGDIQASNQGLLELHEVLKCRDDLLFPFLTLAEQSMYKVSRQAMIHSDQVLMGHTNETEWKSFAANSANQSIVKRMMVLHVPYNMDVNEEVTHYQSYVQADIDKISPRTLETLAQAVIISRRAEDDDRQLYQEVEQLKQGVVSEHHERDGMDGIDTRSVYRALERSVSTLDRVTAFDVSKELVHVVDQDMTLTVKQQEWYRHIIHVVLDVFAADLMQLIEERVMDSESVQMKAFITDVMASAEQLHEQFGFSTKVYDDLLSRWHTSQDWRDFFSGLPSEYQSAFRQKLMQHVLEQAVATHSLTEWLVSHLNDIEDGGYLDYVSQLKSLLRERYIVSG</sequence>